<accession>A0ABN9PWH9</accession>
<gene>
    <name evidence="2" type="ORF">PCOR1329_LOCUS6657</name>
</gene>
<reference evidence="2" key="1">
    <citation type="submission" date="2023-10" db="EMBL/GenBank/DDBJ databases">
        <authorList>
            <person name="Chen Y."/>
            <person name="Shah S."/>
            <person name="Dougan E. K."/>
            <person name="Thang M."/>
            <person name="Chan C."/>
        </authorList>
    </citation>
    <scope>NUCLEOTIDE SEQUENCE [LARGE SCALE GENOMIC DNA]</scope>
</reference>
<organism evidence="2 3">
    <name type="scientific">Prorocentrum cordatum</name>
    <dbReference type="NCBI Taxonomy" id="2364126"/>
    <lineage>
        <taxon>Eukaryota</taxon>
        <taxon>Sar</taxon>
        <taxon>Alveolata</taxon>
        <taxon>Dinophyceae</taxon>
        <taxon>Prorocentrales</taxon>
        <taxon>Prorocentraceae</taxon>
        <taxon>Prorocentrum</taxon>
    </lineage>
</organism>
<protein>
    <submittedName>
        <fullName evidence="2">Uncharacterized protein</fullName>
    </submittedName>
</protein>
<keyword evidence="3" id="KW-1185">Reference proteome</keyword>
<evidence type="ECO:0000313" key="3">
    <source>
        <dbReference type="Proteomes" id="UP001189429"/>
    </source>
</evidence>
<dbReference type="Proteomes" id="UP001189429">
    <property type="component" value="Unassembled WGS sequence"/>
</dbReference>
<proteinExistence type="predicted"/>
<comment type="caution">
    <text evidence="2">The sequence shown here is derived from an EMBL/GenBank/DDBJ whole genome shotgun (WGS) entry which is preliminary data.</text>
</comment>
<evidence type="ECO:0000313" key="2">
    <source>
        <dbReference type="EMBL" id="CAK0797629.1"/>
    </source>
</evidence>
<sequence length="151" mass="15857">MAEISAPFAGRSYLIRAGHRRAQHCPRVASPPPSPAPRARQLRGGPTQLTAEPPAQPAPLGRAGSERIPGPAPPGPSSASSAEAGTLRCPGPELTQGRAPPEPNCAWAASGAQLRQGSARGRPRPEWFGAEFSQGPFQPQRACMRRQRCAS</sequence>
<name>A0ABN9PWH9_9DINO</name>
<evidence type="ECO:0000256" key="1">
    <source>
        <dbReference type="SAM" id="MobiDB-lite"/>
    </source>
</evidence>
<dbReference type="EMBL" id="CAUYUJ010001782">
    <property type="protein sequence ID" value="CAK0797629.1"/>
    <property type="molecule type" value="Genomic_DNA"/>
</dbReference>
<feature type="region of interest" description="Disordered" evidence="1">
    <location>
        <begin position="19"/>
        <end position="133"/>
    </location>
</feature>